<evidence type="ECO:0000256" key="4">
    <source>
        <dbReference type="SAM" id="MobiDB-lite"/>
    </source>
</evidence>
<dbReference type="EMBL" id="CADCXU010023040">
    <property type="protein sequence ID" value="CAB0010467.1"/>
    <property type="molecule type" value="Genomic_DNA"/>
</dbReference>
<gene>
    <name evidence="7" type="ORF">NTEN_LOCUS15511</name>
</gene>
<dbReference type="InterPro" id="IPR050422">
    <property type="entry name" value="X-Pro_aminopeptidase_P"/>
</dbReference>
<dbReference type="Pfam" id="PF03036">
    <property type="entry name" value="Perilipin"/>
    <property type="match status" value="1"/>
</dbReference>
<feature type="domain" description="Peptidase M24" evidence="5">
    <location>
        <begin position="180"/>
        <end position="251"/>
    </location>
</feature>
<dbReference type="InterPro" id="IPR029149">
    <property type="entry name" value="Creatin/AminoP/Spt16_N"/>
</dbReference>
<evidence type="ECO:0000256" key="1">
    <source>
        <dbReference type="ARBA" id="ARBA00004502"/>
    </source>
</evidence>
<name>A0A6H5H0A7_9HEMI</name>
<feature type="region of interest" description="Disordered" evidence="4">
    <location>
        <begin position="55"/>
        <end position="76"/>
    </location>
</feature>
<accession>A0A6H5H0A7</accession>
<organism evidence="7 8">
    <name type="scientific">Nesidiocoris tenuis</name>
    <dbReference type="NCBI Taxonomy" id="355587"/>
    <lineage>
        <taxon>Eukaryota</taxon>
        <taxon>Metazoa</taxon>
        <taxon>Ecdysozoa</taxon>
        <taxon>Arthropoda</taxon>
        <taxon>Hexapoda</taxon>
        <taxon>Insecta</taxon>
        <taxon>Pterygota</taxon>
        <taxon>Neoptera</taxon>
        <taxon>Paraneoptera</taxon>
        <taxon>Hemiptera</taxon>
        <taxon>Heteroptera</taxon>
        <taxon>Panheteroptera</taxon>
        <taxon>Cimicomorpha</taxon>
        <taxon>Miridae</taxon>
        <taxon>Dicyphina</taxon>
        <taxon>Nesidiocoris</taxon>
    </lineage>
</organism>
<proteinExistence type="inferred from homology"/>
<dbReference type="PANTHER" id="PTHR43763">
    <property type="entry name" value="XAA-PRO AMINOPEPTIDASE 1"/>
    <property type="match status" value="1"/>
</dbReference>
<dbReference type="Gene3D" id="3.40.350.10">
    <property type="entry name" value="Creatinase/prolidase N-terminal domain"/>
    <property type="match status" value="1"/>
</dbReference>
<comment type="similarity">
    <text evidence="2">Belongs to the perilipin family.</text>
</comment>
<dbReference type="Pfam" id="PF01321">
    <property type="entry name" value="Creatinase_N"/>
    <property type="match status" value="1"/>
</dbReference>
<evidence type="ECO:0000256" key="3">
    <source>
        <dbReference type="ARBA" id="ARBA00022677"/>
    </source>
</evidence>
<dbReference type="InterPro" id="IPR000994">
    <property type="entry name" value="Pept_M24"/>
</dbReference>
<comment type="subcellular location">
    <subcellularLocation>
        <location evidence="1">Lipid droplet</location>
    </subcellularLocation>
</comment>
<dbReference type="SUPFAM" id="SSF55920">
    <property type="entry name" value="Creatinase/aminopeptidase"/>
    <property type="match status" value="1"/>
</dbReference>
<dbReference type="InterPro" id="IPR036005">
    <property type="entry name" value="Creatinase/aminopeptidase-like"/>
</dbReference>
<dbReference type="GO" id="GO:0004177">
    <property type="term" value="F:aminopeptidase activity"/>
    <property type="evidence" value="ECO:0007669"/>
    <property type="project" value="UniProtKB-ARBA"/>
</dbReference>
<dbReference type="Pfam" id="PF00557">
    <property type="entry name" value="Peptidase_M24"/>
    <property type="match status" value="1"/>
</dbReference>
<dbReference type="GO" id="GO:0005811">
    <property type="term" value="C:lipid droplet"/>
    <property type="evidence" value="ECO:0007669"/>
    <property type="project" value="UniProtKB-SubCell"/>
</dbReference>
<dbReference type="AlphaFoldDB" id="A0A6H5H0A7"/>
<dbReference type="InterPro" id="IPR000587">
    <property type="entry name" value="Creatinase_N"/>
</dbReference>
<sequence>MLGFAWLLAGNASNSTALDSARGQGYGAKLNLCHPTSVDVCLVCAGQSRTGISSSKLSGYPRTACPPSESTPQPPLRVDASDLLARFRQEMARNTARAEKFDAYLLPGSDAHQSPTLAERDKRIKFLTGFSGSKAMAIVTQDKAAIWVDPYDAMQADEEISCVWTIYTDSKNDMKAGDEWDEFTVAATLDEFRRQQASSEGISFKTIVAFGAHSASPHHDTNNITSIKINSSSILLIDSGGQYLGWLAKSAIDVIPTTITTRTLESRRTADTIPMAQPQLQVFDKLMQIPLANLAYNTSAGVYQKVKGCNNFIGCVLDTAEGAAALAISAVAPVANKFQGPIQAVDSTLCMGIDALQDKVPMVKEPPSQVRKVHELLKSV</sequence>
<evidence type="ECO:0000256" key="2">
    <source>
        <dbReference type="ARBA" id="ARBA00006311"/>
    </source>
</evidence>
<evidence type="ECO:0000259" key="6">
    <source>
        <dbReference type="Pfam" id="PF01321"/>
    </source>
</evidence>
<evidence type="ECO:0000313" key="7">
    <source>
        <dbReference type="EMBL" id="CAB0010467.1"/>
    </source>
</evidence>
<evidence type="ECO:0000313" key="8">
    <source>
        <dbReference type="Proteomes" id="UP000479000"/>
    </source>
</evidence>
<evidence type="ECO:0000259" key="5">
    <source>
        <dbReference type="Pfam" id="PF00557"/>
    </source>
</evidence>
<reference evidence="7 8" key="1">
    <citation type="submission" date="2020-02" db="EMBL/GenBank/DDBJ databases">
        <authorList>
            <person name="Ferguson B K."/>
        </authorList>
    </citation>
    <scope>NUCLEOTIDE SEQUENCE [LARGE SCALE GENOMIC DNA]</scope>
</reference>
<evidence type="ECO:0008006" key="9">
    <source>
        <dbReference type="Google" id="ProtNLM"/>
    </source>
</evidence>
<dbReference type="OrthoDB" id="376826at2759"/>
<dbReference type="PANTHER" id="PTHR43763:SF6">
    <property type="entry name" value="XAA-PRO AMINOPEPTIDASE 1"/>
    <property type="match status" value="1"/>
</dbReference>
<dbReference type="Proteomes" id="UP000479000">
    <property type="component" value="Unassembled WGS sequence"/>
</dbReference>
<protein>
    <recommendedName>
        <fullName evidence="9">Creatinase N-terminal domain-containing protein</fullName>
    </recommendedName>
</protein>
<feature type="domain" description="Creatinase N-terminal" evidence="6">
    <location>
        <begin position="89"/>
        <end position="169"/>
    </location>
</feature>
<dbReference type="SUPFAM" id="SSF53092">
    <property type="entry name" value="Creatinase/prolidase N-terminal domain"/>
    <property type="match status" value="1"/>
</dbReference>
<keyword evidence="3" id="KW-0551">Lipid droplet</keyword>
<keyword evidence="8" id="KW-1185">Reference proteome</keyword>
<dbReference type="InterPro" id="IPR004279">
    <property type="entry name" value="Perilipin"/>
</dbReference>
<dbReference type="GO" id="GO:0005737">
    <property type="term" value="C:cytoplasm"/>
    <property type="evidence" value="ECO:0007669"/>
    <property type="project" value="UniProtKB-ARBA"/>
</dbReference>